<dbReference type="PANTHER" id="PTHR31259">
    <property type="entry name" value="ENDOSOME-ASSOCIATED TRAFFICKING REGULATOR 1"/>
    <property type="match status" value="1"/>
</dbReference>
<dbReference type="AlphaFoldDB" id="A7SAM0"/>
<organism evidence="6 7">
    <name type="scientific">Nematostella vectensis</name>
    <name type="common">Starlet sea anemone</name>
    <dbReference type="NCBI Taxonomy" id="45351"/>
    <lineage>
        <taxon>Eukaryota</taxon>
        <taxon>Metazoa</taxon>
        <taxon>Cnidaria</taxon>
        <taxon>Anthozoa</taxon>
        <taxon>Hexacorallia</taxon>
        <taxon>Actiniaria</taxon>
        <taxon>Edwardsiidae</taxon>
        <taxon>Nematostella</taxon>
    </lineage>
</organism>
<sequence>MSNPFSFKNFVSRDKDVASKKKRVLQVCQWIPSILWDEWHSIPSIQLDEWHSVPSIQWDEWHRVPSILWDEWHSVPSILWDEWHSVPSIQWDEGHSVPSLLWDEWHSVPSIQWDEWHSVPSILWDEWHSVPSIQWDEGHSVPSLLWDEWHSFPSILWDEGHSVPSLLWDEWHSVPSIQWDEWHSIPSIQLDEWHSVPSIQLDEWHRVPSILWDEWHSFPSILWDEWHSVPSIQWDEWHRVPSILFDKWHIIGDEVHEIKPTPTQGTHNDDNSQYLFGFTPPGSGSESSDDEAEADRHDSAHNHSPKSGSVNYFVAPAESSHSQLVLIEELNQVWDPHTYDTKLREDNERLKKEVEEITTSRDYEKKKVTVLQNKLKMIEKREADETAALENMVQMVEKNLELTTQRALRAETTVTKLKEEIKQVKADTVPMATYQQLLNTHHSTLNAVKEKSLSAADEMATTARRAEQALRDLYSGVETLKFVSSQLNYIDRITEVPKHPEDT</sequence>
<name>A7SAM0_NEMVE</name>
<dbReference type="GO" id="GO:0030496">
    <property type="term" value="C:midbody"/>
    <property type="evidence" value="ECO:0000318"/>
    <property type="project" value="GO_Central"/>
</dbReference>
<dbReference type="eggNOG" id="ENOG502QUJK">
    <property type="taxonomic scope" value="Eukaryota"/>
</dbReference>
<evidence type="ECO:0000313" key="7">
    <source>
        <dbReference type="Proteomes" id="UP000001593"/>
    </source>
</evidence>
<dbReference type="EMBL" id="DS469610">
    <property type="protein sequence ID" value="EDO39217.1"/>
    <property type="molecule type" value="Genomic_DNA"/>
</dbReference>
<evidence type="ECO:0000256" key="1">
    <source>
        <dbReference type="ARBA" id="ARBA00007791"/>
    </source>
</evidence>
<dbReference type="GO" id="GO:0036064">
    <property type="term" value="C:ciliary basal body"/>
    <property type="evidence" value="ECO:0000318"/>
    <property type="project" value="GO_Central"/>
</dbReference>
<dbReference type="GO" id="GO:0005769">
    <property type="term" value="C:early endosome"/>
    <property type="evidence" value="ECO:0000318"/>
    <property type="project" value="GO_Central"/>
</dbReference>
<proteinExistence type="inferred from homology"/>
<dbReference type="InterPro" id="IPR026757">
    <property type="entry name" value="ENTR1"/>
</dbReference>
<reference evidence="6 7" key="1">
    <citation type="journal article" date="2007" name="Science">
        <title>Sea anemone genome reveals ancestral eumetazoan gene repertoire and genomic organization.</title>
        <authorList>
            <person name="Putnam N.H."/>
            <person name="Srivastava M."/>
            <person name="Hellsten U."/>
            <person name="Dirks B."/>
            <person name="Chapman J."/>
            <person name="Salamov A."/>
            <person name="Terry A."/>
            <person name="Shapiro H."/>
            <person name="Lindquist E."/>
            <person name="Kapitonov V.V."/>
            <person name="Jurka J."/>
            <person name="Genikhovich G."/>
            <person name="Grigoriev I.V."/>
            <person name="Lucas S.M."/>
            <person name="Steele R.E."/>
            <person name="Finnerty J.R."/>
            <person name="Technau U."/>
            <person name="Martindale M.Q."/>
            <person name="Rokhsar D.S."/>
        </authorList>
    </citation>
    <scope>NUCLEOTIDE SEQUENCE [LARGE SCALE GENOMIC DNA]</scope>
    <source>
        <strain evidence="7">CH2 X CH6</strain>
    </source>
</reference>
<dbReference type="STRING" id="45351.A7SAM0"/>
<keyword evidence="3 4" id="KW-0175">Coiled coil</keyword>
<dbReference type="GO" id="GO:1903566">
    <property type="term" value="P:positive regulation of protein localization to cilium"/>
    <property type="evidence" value="ECO:0000318"/>
    <property type="project" value="GO_Central"/>
</dbReference>
<gene>
    <name evidence="6" type="ORF">NEMVEDRAFT_v1g209311</name>
</gene>
<dbReference type="GO" id="GO:0005813">
    <property type="term" value="C:centrosome"/>
    <property type="evidence" value="ECO:0000318"/>
    <property type="project" value="GO_Central"/>
</dbReference>
<keyword evidence="7" id="KW-1185">Reference proteome</keyword>
<accession>A7SAM0</accession>
<dbReference type="Proteomes" id="UP000001593">
    <property type="component" value="Unassembled WGS sequence"/>
</dbReference>
<dbReference type="PANTHER" id="PTHR31259:SF3">
    <property type="entry name" value="ENDOSOME-ASSOCIATED-TRAFFICKING REGULATOR 1"/>
    <property type="match status" value="1"/>
</dbReference>
<feature type="coiled-coil region" evidence="4">
    <location>
        <begin position="400"/>
        <end position="427"/>
    </location>
</feature>
<evidence type="ECO:0000313" key="6">
    <source>
        <dbReference type="EMBL" id="EDO39217.1"/>
    </source>
</evidence>
<evidence type="ECO:0000256" key="3">
    <source>
        <dbReference type="ARBA" id="ARBA00023054"/>
    </source>
</evidence>
<protein>
    <recommendedName>
        <fullName evidence="2">Endosome-associated-trafficking regulator 1</fullName>
    </recommendedName>
</protein>
<comment type="similarity">
    <text evidence="1">Belongs to the ENTR1 family.</text>
</comment>
<dbReference type="GO" id="GO:0032465">
    <property type="term" value="P:regulation of cytokinesis"/>
    <property type="evidence" value="ECO:0000318"/>
    <property type="project" value="GO_Central"/>
</dbReference>
<dbReference type="GO" id="GO:0045724">
    <property type="term" value="P:positive regulation of cilium assembly"/>
    <property type="evidence" value="ECO:0000318"/>
    <property type="project" value="GO_Central"/>
</dbReference>
<feature type="region of interest" description="Disordered" evidence="5">
    <location>
        <begin position="259"/>
        <end position="311"/>
    </location>
</feature>
<evidence type="ECO:0000256" key="4">
    <source>
        <dbReference type="SAM" id="Coils"/>
    </source>
</evidence>
<dbReference type="HOGENOM" id="CLU_542186_0_0_1"/>
<feature type="compositionally biased region" description="Polar residues" evidence="5">
    <location>
        <begin position="261"/>
        <end position="274"/>
    </location>
</feature>
<evidence type="ECO:0000256" key="5">
    <source>
        <dbReference type="SAM" id="MobiDB-lite"/>
    </source>
</evidence>
<dbReference type="GO" id="GO:0055037">
    <property type="term" value="C:recycling endosome"/>
    <property type="evidence" value="ECO:0000318"/>
    <property type="project" value="GO_Central"/>
</dbReference>
<evidence type="ECO:0000256" key="2">
    <source>
        <dbReference type="ARBA" id="ARBA00016007"/>
    </source>
</evidence>
<dbReference type="InParanoid" id="A7SAM0"/>